<feature type="transmembrane region" description="Helical" evidence="6">
    <location>
        <begin position="576"/>
        <end position="594"/>
    </location>
</feature>
<feature type="transmembrane region" description="Helical" evidence="6">
    <location>
        <begin position="7"/>
        <end position="27"/>
    </location>
</feature>
<evidence type="ECO:0000256" key="4">
    <source>
        <dbReference type="ARBA" id="ARBA00023136"/>
    </source>
</evidence>
<comment type="subcellular location">
    <subcellularLocation>
        <location evidence="1">Membrane</location>
        <topology evidence="1">Multi-pass membrane protein</topology>
    </subcellularLocation>
</comment>
<dbReference type="Proteomes" id="UP000272464">
    <property type="component" value="Unassembled WGS sequence"/>
</dbReference>
<dbReference type="PANTHER" id="PTHR37422:SF21">
    <property type="entry name" value="EXOQ-LIKE PROTEIN"/>
    <property type="match status" value="1"/>
</dbReference>
<evidence type="ECO:0000256" key="5">
    <source>
        <dbReference type="SAM" id="MobiDB-lite"/>
    </source>
</evidence>
<feature type="transmembrane region" description="Helical" evidence="6">
    <location>
        <begin position="138"/>
        <end position="157"/>
    </location>
</feature>
<reference evidence="8 9" key="1">
    <citation type="submission" date="2018-12" db="EMBL/GenBank/DDBJ databases">
        <authorList>
            <person name="Sun L."/>
            <person name="Chen Z."/>
        </authorList>
    </citation>
    <scope>NUCLEOTIDE SEQUENCE [LARGE SCALE GENOMIC DNA]</scope>
    <source>
        <strain evidence="8 9">3-5-3</strain>
    </source>
</reference>
<feature type="transmembrane region" description="Helical" evidence="6">
    <location>
        <begin position="33"/>
        <end position="52"/>
    </location>
</feature>
<dbReference type="InterPro" id="IPR007016">
    <property type="entry name" value="O-antigen_ligase-rel_domated"/>
</dbReference>
<feature type="transmembrane region" description="Helical" evidence="6">
    <location>
        <begin position="525"/>
        <end position="548"/>
    </location>
</feature>
<evidence type="ECO:0000259" key="7">
    <source>
        <dbReference type="Pfam" id="PF04932"/>
    </source>
</evidence>
<keyword evidence="8" id="KW-0436">Ligase</keyword>
<dbReference type="OrthoDB" id="1808577at2"/>
<dbReference type="InterPro" id="IPR011990">
    <property type="entry name" value="TPR-like_helical_dom_sf"/>
</dbReference>
<feature type="transmembrane region" description="Helical" evidence="6">
    <location>
        <begin position="437"/>
        <end position="458"/>
    </location>
</feature>
<dbReference type="PANTHER" id="PTHR37422">
    <property type="entry name" value="TEICHURONIC ACID BIOSYNTHESIS PROTEIN TUAE"/>
    <property type="match status" value="1"/>
</dbReference>
<keyword evidence="4 6" id="KW-0472">Membrane</keyword>
<dbReference type="InterPro" id="IPR051533">
    <property type="entry name" value="WaaL-like"/>
</dbReference>
<dbReference type="AlphaFoldDB" id="A0A3S1BQY4"/>
<sequence length="875" mass="94956">MGSRQLQVSIAAGYILLLVVACIYTGFYEGRGMYSWMAVAFLITAVGTVHWGRKLRDKHRSEGQRSLYDLEEKRILSDTGKCTDSCDQKRGLDSACTPSRRASYANLLVVAVPFIMAVLYGAHLLTSPVSMQGTLDQALRWAFYGVFAAGLASAAKLPKARAVLRTGPAACAAILTAAGLAAVYGLLPLPHAVLRTASAELSAAGARLGGLLEYPNTLGAVFGALLLERLASLSRANPRAAKLRQALGAALALGCAASLLLTESRGAWLCTAAGWTAALALAGRAARQQLLLQTAILGGGGLWVYRQLAGAGLAPAQLPGLAELAGAATCTLALSLVARGYCPSAPQRPRRPGRPAPQRLHHLGLLAPQRQHRPGPSAFQRPRHLGPLAPQRPRRPGPPAFQRPRHLGPLAPQRQRRPGLLAPLRPRRPGPFAPQRLRRLVVTAACCAWVGLALALSVPGSGGAGLVRTGTSTVSARLLMYRDAIEQIRNTPLWGRGGDVWRSVYRSIQSQPYVGAQVHSGYIDILLNLGVIGLIVILTWITAAGLLLYRRRSPWLAPFIVLTLHAGIDFDMSYGLIWLLLIWIPVLGTNGIPVRRMRALSMESRIFLLPGQIPTPAHTYWIHLVTRLYNRNSPSHTLPDIPRPPEQERVKGKRSLNYAPRLIAGPAAMLFLLLSMVSLSLMQSERLTGQALQLITMKNNPEAVYLLKRAIQLAPYRSIPRLVLSSVTDSADAEKLLREGIKYNPVQPELWWGMGRIQSKQGNPAAILALEKAVLLDRYNSGRHTAVLREFNALVLRLNRAGRISGASCAAQTGLALYRRDQLLAHTLGLVKNVRNDRKFRITEAERQQALLLESSSSSKAPLPFSQPAIRQMHP</sequence>
<dbReference type="GO" id="GO:0016874">
    <property type="term" value="F:ligase activity"/>
    <property type="evidence" value="ECO:0007669"/>
    <property type="project" value="UniProtKB-KW"/>
</dbReference>
<comment type="caution">
    <text evidence="8">The sequence shown here is derived from an EMBL/GenBank/DDBJ whole genome shotgun (WGS) entry which is preliminary data.</text>
</comment>
<evidence type="ECO:0000256" key="1">
    <source>
        <dbReference type="ARBA" id="ARBA00004141"/>
    </source>
</evidence>
<feature type="transmembrane region" description="Helical" evidence="6">
    <location>
        <begin position="104"/>
        <end position="126"/>
    </location>
</feature>
<dbReference type="EMBL" id="RZNX01000008">
    <property type="protein sequence ID" value="RUT28923.1"/>
    <property type="molecule type" value="Genomic_DNA"/>
</dbReference>
<feature type="region of interest" description="Disordered" evidence="5">
    <location>
        <begin position="367"/>
        <end position="427"/>
    </location>
</feature>
<organism evidence="8 9">
    <name type="scientific">Paenibacillus zeisoli</name>
    <dbReference type="NCBI Taxonomy" id="2496267"/>
    <lineage>
        <taxon>Bacteria</taxon>
        <taxon>Bacillati</taxon>
        <taxon>Bacillota</taxon>
        <taxon>Bacilli</taxon>
        <taxon>Bacillales</taxon>
        <taxon>Paenibacillaceae</taxon>
        <taxon>Paenibacillus</taxon>
    </lineage>
</organism>
<evidence type="ECO:0000256" key="2">
    <source>
        <dbReference type="ARBA" id="ARBA00022692"/>
    </source>
</evidence>
<dbReference type="RefSeq" id="WP_127200271.1">
    <property type="nucleotide sequence ID" value="NZ_RZNX01000008.1"/>
</dbReference>
<dbReference type="Gene3D" id="1.25.40.10">
    <property type="entry name" value="Tetratricopeptide repeat domain"/>
    <property type="match status" value="1"/>
</dbReference>
<accession>A0A3S1BQY4</accession>
<feature type="transmembrane region" description="Helical" evidence="6">
    <location>
        <begin position="169"/>
        <end position="194"/>
    </location>
</feature>
<keyword evidence="2 6" id="KW-0812">Transmembrane</keyword>
<keyword evidence="3 6" id="KW-1133">Transmembrane helix</keyword>
<dbReference type="SUPFAM" id="SSF48452">
    <property type="entry name" value="TPR-like"/>
    <property type="match status" value="1"/>
</dbReference>
<feature type="domain" description="O-antigen ligase-related" evidence="7">
    <location>
        <begin position="433"/>
        <end position="538"/>
    </location>
</feature>
<feature type="region of interest" description="Disordered" evidence="5">
    <location>
        <begin position="853"/>
        <end position="875"/>
    </location>
</feature>
<gene>
    <name evidence="8" type="ORF">EJP77_16075</name>
</gene>
<dbReference type="PROSITE" id="PS51257">
    <property type="entry name" value="PROKAR_LIPOPROTEIN"/>
    <property type="match status" value="1"/>
</dbReference>
<name>A0A3S1BQY4_9BACL</name>
<evidence type="ECO:0000313" key="9">
    <source>
        <dbReference type="Proteomes" id="UP000272464"/>
    </source>
</evidence>
<proteinExistence type="predicted"/>
<keyword evidence="9" id="KW-1185">Reference proteome</keyword>
<evidence type="ECO:0000313" key="8">
    <source>
        <dbReference type="EMBL" id="RUT28923.1"/>
    </source>
</evidence>
<evidence type="ECO:0000256" key="3">
    <source>
        <dbReference type="ARBA" id="ARBA00022989"/>
    </source>
</evidence>
<evidence type="ECO:0000256" key="6">
    <source>
        <dbReference type="SAM" id="Phobius"/>
    </source>
</evidence>
<dbReference type="GO" id="GO:0016020">
    <property type="term" value="C:membrane"/>
    <property type="evidence" value="ECO:0007669"/>
    <property type="project" value="UniProtKB-SubCell"/>
</dbReference>
<protein>
    <submittedName>
        <fullName evidence="8">O-antigen ligase domain-containing protein</fullName>
    </submittedName>
</protein>
<dbReference type="Pfam" id="PF04932">
    <property type="entry name" value="Wzy_C"/>
    <property type="match status" value="1"/>
</dbReference>
<feature type="transmembrane region" description="Helical" evidence="6">
    <location>
        <begin position="662"/>
        <end position="682"/>
    </location>
</feature>